<keyword evidence="5" id="KW-0804">Transcription</keyword>
<dbReference type="Pfam" id="PF02042">
    <property type="entry name" value="RWP-RK"/>
    <property type="match status" value="1"/>
</dbReference>
<dbReference type="GO" id="GO:0003700">
    <property type="term" value="F:DNA-binding transcription factor activity"/>
    <property type="evidence" value="ECO:0007669"/>
    <property type="project" value="InterPro"/>
</dbReference>
<dbReference type="GO" id="GO:0003677">
    <property type="term" value="F:DNA binding"/>
    <property type="evidence" value="ECO:0007669"/>
    <property type="project" value="UniProtKB-KW"/>
</dbReference>
<evidence type="ECO:0000313" key="10">
    <source>
        <dbReference type="EMBL" id="KAK7253022.1"/>
    </source>
</evidence>
<reference evidence="10 11" key="1">
    <citation type="submission" date="2024-01" db="EMBL/GenBank/DDBJ databases">
        <title>The genomes of 5 underutilized Papilionoideae crops provide insights into root nodulation and disease resistanc.</title>
        <authorList>
            <person name="Yuan L."/>
        </authorList>
    </citation>
    <scope>NUCLEOTIDE SEQUENCE [LARGE SCALE GENOMIC DNA]</scope>
    <source>
        <strain evidence="10">ZHUSHIDOU_FW_LH</strain>
        <tissue evidence="10">Leaf</tissue>
    </source>
</reference>
<feature type="compositionally biased region" description="Basic residues" evidence="8">
    <location>
        <begin position="312"/>
        <end position="321"/>
    </location>
</feature>
<dbReference type="AlphaFoldDB" id="A0AAN9ED79"/>
<evidence type="ECO:0000313" key="11">
    <source>
        <dbReference type="Proteomes" id="UP001372338"/>
    </source>
</evidence>
<dbReference type="PROSITE" id="PS51519">
    <property type="entry name" value="RWP_RK"/>
    <property type="match status" value="1"/>
</dbReference>
<evidence type="ECO:0000256" key="1">
    <source>
        <dbReference type="ARBA" id="ARBA00004049"/>
    </source>
</evidence>
<accession>A0AAN9ED79</accession>
<evidence type="ECO:0000256" key="8">
    <source>
        <dbReference type="SAM" id="MobiDB-lite"/>
    </source>
</evidence>
<feature type="region of interest" description="Disordered" evidence="8">
    <location>
        <begin position="311"/>
        <end position="330"/>
    </location>
</feature>
<dbReference type="InterPro" id="IPR044607">
    <property type="entry name" value="RKD-like"/>
</dbReference>
<evidence type="ECO:0000256" key="3">
    <source>
        <dbReference type="ARBA" id="ARBA00023054"/>
    </source>
</evidence>
<keyword evidence="3 7" id="KW-0175">Coiled coil</keyword>
<dbReference type="PANTHER" id="PTHR46373">
    <property type="entry name" value="PROTEIN RKD4"/>
    <property type="match status" value="1"/>
</dbReference>
<dbReference type="InterPro" id="IPR003035">
    <property type="entry name" value="RWP-RK_dom"/>
</dbReference>
<evidence type="ECO:0000256" key="5">
    <source>
        <dbReference type="ARBA" id="ARBA00023163"/>
    </source>
</evidence>
<dbReference type="Proteomes" id="UP001372338">
    <property type="component" value="Unassembled WGS sequence"/>
</dbReference>
<proteinExistence type="predicted"/>
<evidence type="ECO:0000256" key="2">
    <source>
        <dbReference type="ARBA" id="ARBA00023015"/>
    </source>
</evidence>
<keyword evidence="2" id="KW-0805">Transcription regulation</keyword>
<keyword evidence="4" id="KW-0238">DNA-binding</keyword>
<name>A0AAN9ED79_CROPI</name>
<evidence type="ECO:0000256" key="6">
    <source>
        <dbReference type="ARBA" id="ARBA00023242"/>
    </source>
</evidence>
<dbReference type="EMBL" id="JAYWIO010000007">
    <property type="protein sequence ID" value="KAK7253022.1"/>
    <property type="molecule type" value="Genomic_DNA"/>
</dbReference>
<protein>
    <recommendedName>
        <fullName evidence="9">RWP-RK domain-containing protein</fullName>
    </recommendedName>
</protein>
<feature type="coiled-coil region" evidence="7">
    <location>
        <begin position="249"/>
        <end position="294"/>
    </location>
</feature>
<dbReference type="PANTHER" id="PTHR46373:SF12">
    <property type="entry name" value="PROTEIN RKD5"/>
    <property type="match status" value="1"/>
</dbReference>
<evidence type="ECO:0000259" key="9">
    <source>
        <dbReference type="PROSITE" id="PS51519"/>
    </source>
</evidence>
<comment type="function">
    <text evidence="1">Putative transcription factor.</text>
</comment>
<feature type="domain" description="RWP-RK" evidence="9">
    <location>
        <begin position="187"/>
        <end position="272"/>
    </location>
</feature>
<evidence type="ECO:0000256" key="4">
    <source>
        <dbReference type="ARBA" id="ARBA00023125"/>
    </source>
</evidence>
<gene>
    <name evidence="10" type="ORF">RIF29_37402</name>
</gene>
<comment type="caution">
    <text evidence="10">The sequence shown here is derived from an EMBL/GenBank/DDBJ whole genome shotgun (WGS) entry which is preliminary data.</text>
</comment>
<sequence length="330" mass="38223">MDSSPATSLTNLLLFNNTIQPELMRSVHAYDNGMKFEREFVFSENSSYVEMKATPILTSLKNFRVPEISEGFQNGVWLCIFAFHSDRQPQFSNIPSVLLVTRNPKLQTIPNLHNDLHMIYKLDQKAVKKDLLQDSQREELQGNSNDHQPTQKVLPVLSQDLNCLPYEYEEDVSDFEVQDNEMNDESLPGSVEKKKRAPSDHIAKITLPDLAKYFDMPIVEASKNLNVGLTVLKRKCREFGIRRWPHRKLKSLDNLIHDLQEEAKYQESKDKAAAMAVIERKRMLESEKENIEKKPFMDIQTETKRFRQDVFKRRHKAKASQKHSSAVSST</sequence>
<keyword evidence="11" id="KW-1185">Reference proteome</keyword>
<organism evidence="10 11">
    <name type="scientific">Crotalaria pallida</name>
    <name type="common">Smooth rattlebox</name>
    <name type="synonym">Crotalaria striata</name>
    <dbReference type="NCBI Taxonomy" id="3830"/>
    <lineage>
        <taxon>Eukaryota</taxon>
        <taxon>Viridiplantae</taxon>
        <taxon>Streptophyta</taxon>
        <taxon>Embryophyta</taxon>
        <taxon>Tracheophyta</taxon>
        <taxon>Spermatophyta</taxon>
        <taxon>Magnoliopsida</taxon>
        <taxon>eudicotyledons</taxon>
        <taxon>Gunneridae</taxon>
        <taxon>Pentapetalae</taxon>
        <taxon>rosids</taxon>
        <taxon>fabids</taxon>
        <taxon>Fabales</taxon>
        <taxon>Fabaceae</taxon>
        <taxon>Papilionoideae</taxon>
        <taxon>50 kb inversion clade</taxon>
        <taxon>genistoids sensu lato</taxon>
        <taxon>core genistoids</taxon>
        <taxon>Crotalarieae</taxon>
        <taxon>Crotalaria</taxon>
    </lineage>
</organism>
<keyword evidence="6" id="KW-0539">Nucleus</keyword>
<evidence type="ECO:0000256" key="7">
    <source>
        <dbReference type="SAM" id="Coils"/>
    </source>
</evidence>